<feature type="region of interest" description="Disordered" evidence="4">
    <location>
        <begin position="234"/>
        <end position="254"/>
    </location>
</feature>
<dbReference type="Proteomes" id="UP001346869">
    <property type="component" value="Unassembled WGS sequence"/>
</dbReference>
<dbReference type="InterPro" id="IPR010919">
    <property type="entry name" value="SAND-like_dom_sf"/>
</dbReference>
<evidence type="ECO:0000256" key="4">
    <source>
        <dbReference type="SAM" id="MobiDB-lite"/>
    </source>
</evidence>
<keyword evidence="7" id="KW-1185">Reference proteome</keyword>
<dbReference type="Pfam" id="PF01342">
    <property type="entry name" value="SAND"/>
    <property type="match status" value="1"/>
</dbReference>
<dbReference type="EMBL" id="JAUZQC010000017">
    <property type="protein sequence ID" value="KAK5856580.1"/>
    <property type="molecule type" value="Genomic_DNA"/>
</dbReference>
<dbReference type="SUPFAM" id="SSF63763">
    <property type="entry name" value="SAND domain-like"/>
    <property type="match status" value="1"/>
</dbReference>
<feature type="domain" description="SAND" evidence="5">
    <location>
        <begin position="132"/>
        <end position="211"/>
    </location>
</feature>
<feature type="compositionally biased region" description="Basic and acidic residues" evidence="4">
    <location>
        <begin position="285"/>
        <end position="300"/>
    </location>
</feature>
<dbReference type="PROSITE" id="PS50864">
    <property type="entry name" value="SAND"/>
    <property type="match status" value="1"/>
</dbReference>
<reference evidence="6 7" key="1">
    <citation type="journal article" date="2023" name="Genes (Basel)">
        <title>Chromosome-Level Genome Assembly and Circadian Gene Repertoire of the Patagonia Blennie Eleginops maclovinus-The Closest Ancestral Proxy of Antarctic Cryonotothenioids.</title>
        <authorList>
            <person name="Cheng C.C."/>
            <person name="Rivera-Colon A.G."/>
            <person name="Minhas B.F."/>
            <person name="Wilson L."/>
            <person name="Rayamajhi N."/>
            <person name="Vargas-Chacoff L."/>
            <person name="Catchen J.M."/>
        </authorList>
    </citation>
    <scope>NUCLEOTIDE SEQUENCE [LARGE SCALE GENOMIC DNA]</scope>
    <source>
        <strain evidence="6">JMC-PN-2008</strain>
    </source>
</reference>
<feature type="compositionally biased region" description="Acidic residues" evidence="4">
    <location>
        <begin position="238"/>
        <end position="254"/>
    </location>
</feature>
<feature type="region of interest" description="Disordered" evidence="4">
    <location>
        <begin position="270"/>
        <end position="306"/>
    </location>
</feature>
<dbReference type="SMART" id="SM00258">
    <property type="entry name" value="SAND"/>
    <property type="match status" value="1"/>
</dbReference>
<dbReference type="PANTHER" id="PTHR10417">
    <property type="entry name" value="GLUCOCORTICOID MODULATORY ELEMENT-BINDING PROTEIN"/>
    <property type="match status" value="1"/>
</dbReference>
<dbReference type="InterPro" id="IPR027417">
    <property type="entry name" value="P-loop_NTPase"/>
</dbReference>
<reference evidence="6 7" key="2">
    <citation type="journal article" date="2023" name="Mol. Biol. Evol.">
        <title>Genomics of Secondarily Temperate Adaptation in the Only Non-Antarctic Icefish.</title>
        <authorList>
            <person name="Rivera-Colon A.G."/>
            <person name="Rayamajhi N."/>
            <person name="Minhas B.F."/>
            <person name="Madrigal G."/>
            <person name="Bilyk K.T."/>
            <person name="Yoon V."/>
            <person name="Hune M."/>
            <person name="Gregory S."/>
            <person name="Cheng C.H.C."/>
            <person name="Catchen J.M."/>
        </authorList>
    </citation>
    <scope>NUCLEOTIDE SEQUENCE [LARGE SCALE GENOMIC DNA]</scope>
    <source>
        <strain evidence="6">JMC-PN-2008</strain>
    </source>
</reference>
<evidence type="ECO:0000256" key="3">
    <source>
        <dbReference type="ARBA" id="ARBA00023242"/>
    </source>
</evidence>
<keyword evidence="2" id="KW-0804">Transcription</keyword>
<feature type="compositionally biased region" description="Basic and acidic residues" evidence="4">
    <location>
        <begin position="370"/>
        <end position="385"/>
    </location>
</feature>
<protein>
    <recommendedName>
        <fullName evidence="5">SAND domain-containing protein</fullName>
    </recommendedName>
</protein>
<evidence type="ECO:0000259" key="5">
    <source>
        <dbReference type="PROSITE" id="PS50864"/>
    </source>
</evidence>
<evidence type="ECO:0000313" key="7">
    <source>
        <dbReference type="Proteomes" id="UP001346869"/>
    </source>
</evidence>
<dbReference type="AlphaFoldDB" id="A0AAN7X6R3"/>
<feature type="region of interest" description="Disordered" evidence="4">
    <location>
        <begin position="343"/>
        <end position="397"/>
    </location>
</feature>
<dbReference type="GO" id="GO:0006357">
    <property type="term" value="P:regulation of transcription by RNA polymerase II"/>
    <property type="evidence" value="ECO:0007669"/>
    <property type="project" value="TreeGrafter"/>
</dbReference>
<feature type="region of interest" description="Disordered" evidence="4">
    <location>
        <begin position="462"/>
        <end position="483"/>
    </location>
</feature>
<proteinExistence type="predicted"/>
<feature type="compositionally biased region" description="Basic and acidic residues" evidence="4">
    <location>
        <begin position="74"/>
        <end position="84"/>
    </location>
</feature>
<sequence>MEELDLYCQDIMPSAEPQDQGNYIEPLRIMLLGKSGVGKSLSGNTIIGKQFPRCFEREPTVLILMFAFTSKRRMEQRRARSRTDSEEDEDKEHLDTRSSLRKKKRLNYYIDNGEDKREEEHPEDDEQPCTSKHNKRSQQNGVLTVSCGNKKGTLHVEKHNSTEACIESEGRWFYPREFEIFGGKTSSKKWRHSIQHENKPLQCLIDEGHLSNKSFKRRAMRAVTLKKIVSSDCTSESSTEESEIESAIETDEDDDDDWGLLYAKDLSMVAEEGESNEENEEEVVDTSKEEEGEIQEREQFNNRTPMETPLKEVKVVLRRFPEVTTDCLSIRLHRQREDFFYEPLEEETNGEERAHAIDPSQTAKDDEEELRERFTQSNESKQDGHRKLRSETSAAKIRPKNLDETIDTGTTSVHTAIFSTPLSGVTQRTENTTAHIQKGTQRELDDNITPSGHDAAQVMEIEARDPQTSSSTSVSTSWDPETTDLEQLKREKIKMQLKVLKLQEEYYTLKIREHKK</sequence>
<keyword evidence="3" id="KW-0539">Nucleus</keyword>
<gene>
    <name evidence="6" type="ORF">PBY51_008165</name>
</gene>
<feature type="region of interest" description="Disordered" evidence="4">
    <location>
        <begin position="112"/>
        <end position="142"/>
    </location>
</feature>
<feature type="region of interest" description="Disordered" evidence="4">
    <location>
        <begin position="74"/>
        <end position="98"/>
    </location>
</feature>
<dbReference type="GO" id="GO:0000978">
    <property type="term" value="F:RNA polymerase II cis-regulatory region sequence-specific DNA binding"/>
    <property type="evidence" value="ECO:0007669"/>
    <property type="project" value="TreeGrafter"/>
</dbReference>
<feature type="compositionally biased region" description="Acidic residues" evidence="4">
    <location>
        <begin position="271"/>
        <end position="284"/>
    </location>
</feature>
<comment type="caution">
    <text evidence="6">The sequence shown here is derived from an EMBL/GenBank/DDBJ whole genome shotgun (WGS) entry which is preliminary data.</text>
</comment>
<evidence type="ECO:0000256" key="1">
    <source>
        <dbReference type="ARBA" id="ARBA00023015"/>
    </source>
</evidence>
<dbReference type="Gene3D" id="3.10.390.10">
    <property type="entry name" value="SAND domain-like"/>
    <property type="match status" value="1"/>
</dbReference>
<evidence type="ECO:0000313" key="6">
    <source>
        <dbReference type="EMBL" id="KAK5856580.1"/>
    </source>
</evidence>
<dbReference type="GO" id="GO:0046872">
    <property type="term" value="F:metal ion binding"/>
    <property type="evidence" value="ECO:0007669"/>
    <property type="project" value="UniProtKB-KW"/>
</dbReference>
<dbReference type="InterPro" id="IPR000770">
    <property type="entry name" value="SAND_dom"/>
</dbReference>
<keyword evidence="1" id="KW-0805">Transcription regulation</keyword>
<organism evidence="6 7">
    <name type="scientific">Eleginops maclovinus</name>
    <name type="common">Patagonian blennie</name>
    <name type="synonym">Eleginus maclovinus</name>
    <dbReference type="NCBI Taxonomy" id="56733"/>
    <lineage>
        <taxon>Eukaryota</taxon>
        <taxon>Metazoa</taxon>
        <taxon>Chordata</taxon>
        <taxon>Craniata</taxon>
        <taxon>Vertebrata</taxon>
        <taxon>Euteleostomi</taxon>
        <taxon>Actinopterygii</taxon>
        <taxon>Neopterygii</taxon>
        <taxon>Teleostei</taxon>
        <taxon>Neoteleostei</taxon>
        <taxon>Acanthomorphata</taxon>
        <taxon>Eupercaria</taxon>
        <taxon>Perciformes</taxon>
        <taxon>Notothenioidei</taxon>
        <taxon>Eleginopidae</taxon>
        <taxon>Eleginops</taxon>
    </lineage>
</organism>
<dbReference type="GO" id="GO:0005634">
    <property type="term" value="C:nucleus"/>
    <property type="evidence" value="ECO:0007669"/>
    <property type="project" value="TreeGrafter"/>
</dbReference>
<dbReference type="PANTHER" id="PTHR10417:SF9">
    <property type="entry name" value="SP140 NUCLEAR BODY PROTEIN"/>
    <property type="match status" value="1"/>
</dbReference>
<dbReference type="Gene3D" id="3.40.50.300">
    <property type="entry name" value="P-loop containing nucleotide triphosphate hydrolases"/>
    <property type="match status" value="1"/>
</dbReference>
<evidence type="ECO:0000256" key="2">
    <source>
        <dbReference type="ARBA" id="ARBA00023163"/>
    </source>
</evidence>
<feature type="compositionally biased region" description="Low complexity" evidence="4">
    <location>
        <begin position="468"/>
        <end position="477"/>
    </location>
</feature>
<accession>A0AAN7X6R3</accession>
<name>A0AAN7X6R3_ELEMC</name>